<dbReference type="RefSeq" id="XP_033676014.1">
    <property type="nucleotide sequence ID" value="XM_033832383.1"/>
</dbReference>
<sequence>MSRLIPRSPVSQVRVSLRYLLLHPCYRNIQKGVEKLSLDGLVAAESAERVLRTLFTAYLGTQAPLLLKQALTLPATVERSAKLRLRAGAISDYHNDHLNTYSGPFWPWEESYLGFSGSGQWPTDTYSLFNWDDISLSPGTLESNPDSAAFGPSDAFGISLCSGGQGSESGSAALGPSPLDVSLFDFEDLPVGSNDLSVGFEDSSIRPIDANLLDPFSNLQPSPQRWDMSRPAPTPTLEPFTLLSRETTAEAMSRLALPLASMPHRSIEGPSSEVSSDLSSRARSTEDSHSDVAPDPSCRTLPRPIERAVLRFACKVPSCSARFLQRRQLE</sequence>
<proteinExistence type="predicted"/>
<feature type="region of interest" description="Disordered" evidence="1">
    <location>
        <begin position="261"/>
        <end position="300"/>
    </location>
</feature>
<organism evidence="2 3">
    <name type="scientific">Trematosphaeria pertusa</name>
    <dbReference type="NCBI Taxonomy" id="390896"/>
    <lineage>
        <taxon>Eukaryota</taxon>
        <taxon>Fungi</taxon>
        <taxon>Dikarya</taxon>
        <taxon>Ascomycota</taxon>
        <taxon>Pezizomycotina</taxon>
        <taxon>Dothideomycetes</taxon>
        <taxon>Pleosporomycetidae</taxon>
        <taxon>Pleosporales</taxon>
        <taxon>Massarineae</taxon>
        <taxon>Trematosphaeriaceae</taxon>
        <taxon>Trematosphaeria</taxon>
    </lineage>
</organism>
<reference evidence="2" key="1">
    <citation type="journal article" date="2020" name="Stud. Mycol.">
        <title>101 Dothideomycetes genomes: a test case for predicting lifestyles and emergence of pathogens.</title>
        <authorList>
            <person name="Haridas S."/>
            <person name="Albert R."/>
            <person name="Binder M."/>
            <person name="Bloem J."/>
            <person name="Labutti K."/>
            <person name="Salamov A."/>
            <person name="Andreopoulos B."/>
            <person name="Baker S."/>
            <person name="Barry K."/>
            <person name="Bills G."/>
            <person name="Bluhm B."/>
            <person name="Cannon C."/>
            <person name="Castanera R."/>
            <person name="Culley D."/>
            <person name="Daum C."/>
            <person name="Ezra D."/>
            <person name="Gonzalez J."/>
            <person name="Henrissat B."/>
            <person name="Kuo A."/>
            <person name="Liang C."/>
            <person name="Lipzen A."/>
            <person name="Lutzoni F."/>
            <person name="Magnuson J."/>
            <person name="Mondo S."/>
            <person name="Nolan M."/>
            <person name="Ohm R."/>
            <person name="Pangilinan J."/>
            <person name="Park H.-J."/>
            <person name="Ramirez L."/>
            <person name="Alfaro M."/>
            <person name="Sun H."/>
            <person name="Tritt A."/>
            <person name="Yoshinaga Y."/>
            <person name="Zwiers L.-H."/>
            <person name="Turgeon B."/>
            <person name="Goodwin S."/>
            <person name="Spatafora J."/>
            <person name="Crous P."/>
            <person name="Grigoriev I."/>
        </authorList>
    </citation>
    <scope>NUCLEOTIDE SEQUENCE</scope>
    <source>
        <strain evidence="2">CBS 122368</strain>
    </source>
</reference>
<accession>A0A6A6HUA8</accession>
<evidence type="ECO:0000313" key="3">
    <source>
        <dbReference type="Proteomes" id="UP000800094"/>
    </source>
</evidence>
<dbReference type="GeneID" id="54585713"/>
<feature type="compositionally biased region" description="Basic and acidic residues" evidence="1">
    <location>
        <begin position="283"/>
        <end position="292"/>
    </location>
</feature>
<evidence type="ECO:0000313" key="2">
    <source>
        <dbReference type="EMBL" id="KAF2241010.1"/>
    </source>
</evidence>
<name>A0A6A6HUA8_9PLEO</name>
<dbReference type="EMBL" id="ML987214">
    <property type="protein sequence ID" value="KAF2241010.1"/>
    <property type="molecule type" value="Genomic_DNA"/>
</dbReference>
<feature type="compositionally biased region" description="Polar residues" evidence="1">
    <location>
        <begin position="272"/>
        <end position="282"/>
    </location>
</feature>
<dbReference type="AlphaFoldDB" id="A0A6A6HUA8"/>
<dbReference type="Proteomes" id="UP000800094">
    <property type="component" value="Unassembled WGS sequence"/>
</dbReference>
<keyword evidence="3" id="KW-1185">Reference proteome</keyword>
<gene>
    <name evidence="2" type="ORF">BU26DRAFT_556459</name>
</gene>
<evidence type="ECO:0000256" key="1">
    <source>
        <dbReference type="SAM" id="MobiDB-lite"/>
    </source>
</evidence>
<protein>
    <submittedName>
        <fullName evidence="2">Uncharacterized protein</fullName>
    </submittedName>
</protein>